<feature type="non-terminal residue" evidence="2">
    <location>
        <position position="1"/>
    </location>
</feature>
<name>A0A382K4Q3_9ZZZZ</name>
<dbReference type="Gene3D" id="3.90.1150.10">
    <property type="entry name" value="Aspartate Aminotransferase, domain 1"/>
    <property type="match status" value="1"/>
</dbReference>
<dbReference type="InterPro" id="IPR015422">
    <property type="entry name" value="PyrdxlP-dep_Trfase_small"/>
</dbReference>
<feature type="domain" description="Aminotransferase class I/classII large" evidence="1">
    <location>
        <begin position="16"/>
        <end position="160"/>
    </location>
</feature>
<dbReference type="EMBL" id="UINC01078175">
    <property type="protein sequence ID" value="SVC18996.1"/>
    <property type="molecule type" value="Genomic_DNA"/>
</dbReference>
<gene>
    <name evidence="2" type="ORF">METZ01_LOCUS271850</name>
</gene>
<organism evidence="2">
    <name type="scientific">marine metagenome</name>
    <dbReference type="NCBI Taxonomy" id="408172"/>
    <lineage>
        <taxon>unclassified sequences</taxon>
        <taxon>metagenomes</taxon>
        <taxon>ecological metagenomes</taxon>
    </lineage>
</organism>
<sequence>PYRRIVFDGLDCPNILDYYKNTIIASSFSKDLAIPGERIGYVALSPKISNQNLLMDGIVFANRVLGFVNAPAFMQRAVSNILFSSVDVEEYLLRRNYLCDELGKLGYEFEIPQGAFYLFPKSPIEDDVEFTNLLKENKVLVVPGSGFGKKGYFRISFCVDWASIEGSIEGF</sequence>
<dbReference type="PANTHER" id="PTHR42691">
    <property type="entry name" value="ASPARTATE AMINOTRANSFERASE YHDR-RELATED"/>
    <property type="match status" value="1"/>
</dbReference>
<accession>A0A382K4Q3</accession>
<dbReference type="InterPro" id="IPR004838">
    <property type="entry name" value="NHTrfase_class1_PyrdxlP-BS"/>
</dbReference>
<dbReference type="CDD" id="cd00609">
    <property type="entry name" value="AAT_like"/>
    <property type="match status" value="1"/>
</dbReference>
<dbReference type="SUPFAM" id="SSF53383">
    <property type="entry name" value="PLP-dependent transferases"/>
    <property type="match status" value="1"/>
</dbReference>
<dbReference type="PANTHER" id="PTHR42691:SF1">
    <property type="entry name" value="ASPARTATE AMINOTRANSFERASE YHDR-RELATED"/>
    <property type="match status" value="1"/>
</dbReference>
<dbReference type="PROSITE" id="PS00105">
    <property type="entry name" value="AA_TRANSFER_CLASS_1"/>
    <property type="match status" value="1"/>
</dbReference>
<protein>
    <recommendedName>
        <fullName evidence="1">Aminotransferase class I/classII large domain-containing protein</fullName>
    </recommendedName>
</protein>
<dbReference type="InterPro" id="IPR015421">
    <property type="entry name" value="PyrdxlP-dep_Trfase_major"/>
</dbReference>
<proteinExistence type="predicted"/>
<dbReference type="GO" id="GO:0003824">
    <property type="term" value="F:catalytic activity"/>
    <property type="evidence" value="ECO:0007669"/>
    <property type="project" value="InterPro"/>
</dbReference>
<dbReference type="InterPro" id="IPR015424">
    <property type="entry name" value="PyrdxlP-dep_Trfase"/>
</dbReference>
<dbReference type="GO" id="GO:0030170">
    <property type="term" value="F:pyridoxal phosphate binding"/>
    <property type="evidence" value="ECO:0007669"/>
    <property type="project" value="InterPro"/>
</dbReference>
<dbReference type="AlphaFoldDB" id="A0A382K4Q3"/>
<reference evidence="2" key="1">
    <citation type="submission" date="2018-05" db="EMBL/GenBank/DDBJ databases">
        <authorList>
            <person name="Lanie J.A."/>
            <person name="Ng W.-L."/>
            <person name="Kazmierczak K.M."/>
            <person name="Andrzejewski T.M."/>
            <person name="Davidsen T.M."/>
            <person name="Wayne K.J."/>
            <person name="Tettelin H."/>
            <person name="Glass J.I."/>
            <person name="Rusch D."/>
            <person name="Podicherti R."/>
            <person name="Tsui H.-C.T."/>
            <person name="Winkler M.E."/>
        </authorList>
    </citation>
    <scope>NUCLEOTIDE SEQUENCE</scope>
</reference>
<dbReference type="Gene3D" id="3.40.640.10">
    <property type="entry name" value="Type I PLP-dependent aspartate aminotransferase-like (Major domain)"/>
    <property type="match status" value="1"/>
</dbReference>
<evidence type="ECO:0000313" key="2">
    <source>
        <dbReference type="EMBL" id="SVC18996.1"/>
    </source>
</evidence>
<dbReference type="InterPro" id="IPR004839">
    <property type="entry name" value="Aminotransferase_I/II_large"/>
</dbReference>
<feature type="non-terminal residue" evidence="2">
    <location>
        <position position="171"/>
    </location>
</feature>
<evidence type="ECO:0000259" key="1">
    <source>
        <dbReference type="Pfam" id="PF00155"/>
    </source>
</evidence>
<dbReference type="Pfam" id="PF00155">
    <property type="entry name" value="Aminotran_1_2"/>
    <property type="match status" value="1"/>
</dbReference>